<evidence type="ECO:0000256" key="1">
    <source>
        <dbReference type="ARBA" id="ARBA00009600"/>
    </source>
</evidence>
<comment type="caution">
    <text evidence="3">The sequence shown here is derived from an EMBL/GenBank/DDBJ whole genome shotgun (WGS) entry which is preliminary data.</text>
</comment>
<sequence length="240" mass="25489">MMQDLHPTGPNDSMAGKLLVASTLVDDPVLHRAVCLIVHHDADQVFGVLLNRPMVPHPALAKMISQQDADTNPQGRSGSRLSPSETTQPGEVPGTDIQPPVSAGTDGAIDNPVASASQTLGTIHFGGPLSGPVVAIHNASEFAEAEAGQGVYVAAQRDLLENLVKRKPSSFRLIVGHLGWSTEQLKAECDAGLWHVLDATGDDILIGDQQLWPSVIRRATDRSVAAWLGLKQTPVSAEWN</sequence>
<feature type="region of interest" description="Disordered" evidence="2">
    <location>
        <begin position="64"/>
        <end position="113"/>
    </location>
</feature>
<dbReference type="PANTHER" id="PTHR30327:SF1">
    <property type="entry name" value="UPF0301 PROTEIN YQGE"/>
    <property type="match status" value="1"/>
</dbReference>
<dbReference type="InterPro" id="IPR003774">
    <property type="entry name" value="AlgH-like"/>
</dbReference>
<comment type="similarity">
    <text evidence="1">Belongs to the UPF0301 (AlgH) family.</text>
</comment>
<protein>
    <submittedName>
        <fullName evidence="3">YqgE/AlgH family protein</fullName>
    </submittedName>
</protein>
<evidence type="ECO:0000313" key="4">
    <source>
        <dbReference type="Proteomes" id="UP000324479"/>
    </source>
</evidence>
<reference evidence="3 4" key="1">
    <citation type="submission" date="2019-08" db="EMBL/GenBank/DDBJ databases">
        <authorList>
            <person name="Dhanesh K."/>
            <person name="Kumar G."/>
            <person name="Sasikala C."/>
            <person name="Venkata Ramana C."/>
        </authorList>
    </citation>
    <scope>NUCLEOTIDE SEQUENCE [LARGE SCALE GENOMIC DNA]</scope>
    <source>
        <strain evidence="3 4">JC645</strain>
    </source>
</reference>
<dbReference type="AlphaFoldDB" id="A0A5M6D1X4"/>
<dbReference type="Gene3D" id="3.40.1740.10">
    <property type="entry name" value="VC0467-like"/>
    <property type="match status" value="1"/>
</dbReference>
<keyword evidence="4" id="KW-1185">Reference proteome</keyword>
<dbReference type="RefSeq" id="WP_150078050.1">
    <property type="nucleotide sequence ID" value="NZ_VWOX01000011.1"/>
</dbReference>
<dbReference type="Pfam" id="PF02622">
    <property type="entry name" value="DUF179"/>
    <property type="match status" value="1"/>
</dbReference>
<dbReference type="PANTHER" id="PTHR30327">
    <property type="entry name" value="UNCHARACTERIZED PROTEIN YQGE"/>
    <property type="match status" value="1"/>
</dbReference>
<proteinExistence type="inferred from homology"/>
<name>A0A5M6D1X4_9BACT</name>
<organism evidence="3 4">
    <name type="scientific">Roseiconus nitratireducens</name>
    <dbReference type="NCBI Taxonomy" id="2605748"/>
    <lineage>
        <taxon>Bacteria</taxon>
        <taxon>Pseudomonadati</taxon>
        <taxon>Planctomycetota</taxon>
        <taxon>Planctomycetia</taxon>
        <taxon>Pirellulales</taxon>
        <taxon>Pirellulaceae</taxon>
        <taxon>Roseiconus</taxon>
    </lineage>
</organism>
<feature type="compositionally biased region" description="Polar residues" evidence="2">
    <location>
        <begin position="64"/>
        <end position="89"/>
    </location>
</feature>
<gene>
    <name evidence="3" type="ORF">FYK55_19090</name>
</gene>
<dbReference type="GO" id="GO:0005829">
    <property type="term" value="C:cytosol"/>
    <property type="evidence" value="ECO:0007669"/>
    <property type="project" value="TreeGrafter"/>
</dbReference>
<accession>A0A5M6D1X4</accession>
<evidence type="ECO:0000256" key="2">
    <source>
        <dbReference type="SAM" id="MobiDB-lite"/>
    </source>
</evidence>
<dbReference type="SUPFAM" id="SSF143456">
    <property type="entry name" value="VC0467-like"/>
    <property type="match status" value="1"/>
</dbReference>
<dbReference type="Proteomes" id="UP000324479">
    <property type="component" value="Unassembled WGS sequence"/>
</dbReference>
<dbReference type="EMBL" id="VWOX01000011">
    <property type="protein sequence ID" value="KAA5541006.1"/>
    <property type="molecule type" value="Genomic_DNA"/>
</dbReference>
<evidence type="ECO:0000313" key="3">
    <source>
        <dbReference type="EMBL" id="KAA5541006.1"/>
    </source>
</evidence>